<dbReference type="EMBL" id="KV417339">
    <property type="protein sequence ID" value="KZO90562.1"/>
    <property type="molecule type" value="Genomic_DNA"/>
</dbReference>
<dbReference type="Proteomes" id="UP000076738">
    <property type="component" value="Unassembled WGS sequence"/>
</dbReference>
<keyword evidence="2" id="KW-1185">Reference proteome</keyword>
<evidence type="ECO:0000313" key="2">
    <source>
        <dbReference type="Proteomes" id="UP000076738"/>
    </source>
</evidence>
<gene>
    <name evidence="1" type="ORF">CALVIDRAFT_542599</name>
</gene>
<evidence type="ECO:0000313" key="1">
    <source>
        <dbReference type="EMBL" id="KZO90562.1"/>
    </source>
</evidence>
<accession>A0A167GHI9</accession>
<organism evidence="1 2">
    <name type="scientific">Calocera viscosa (strain TUFC12733)</name>
    <dbReference type="NCBI Taxonomy" id="1330018"/>
    <lineage>
        <taxon>Eukaryota</taxon>
        <taxon>Fungi</taxon>
        <taxon>Dikarya</taxon>
        <taxon>Basidiomycota</taxon>
        <taxon>Agaricomycotina</taxon>
        <taxon>Dacrymycetes</taxon>
        <taxon>Dacrymycetales</taxon>
        <taxon>Dacrymycetaceae</taxon>
        <taxon>Calocera</taxon>
    </lineage>
</organism>
<proteinExistence type="predicted"/>
<name>A0A167GHI9_CALVF</name>
<reference evidence="1 2" key="1">
    <citation type="journal article" date="2016" name="Mol. Biol. Evol.">
        <title>Comparative Genomics of Early-Diverging Mushroom-Forming Fungi Provides Insights into the Origins of Lignocellulose Decay Capabilities.</title>
        <authorList>
            <person name="Nagy L.G."/>
            <person name="Riley R."/>
            <person name="Tritt A."/>
            <person name="Adam C."/>
            <person name="Daum C."/>
            <person name="Floudas D."/>
            <person name="Sun H."/>
            <person name="Yadav J.S."/>
            <person name="Pangilinan J."/>
            <person name="Larsson K.H."/>
            <person name="Matsuura K."/>
            <person name="Barry K."/>
            <person name="Labutti K."/>
            <person name="Kuo R."/>
            <person name="Ohm R.A."/>
            <person name="Bhattacharya S.S."/>
            <person name="Shirouzu T."/>
            <person name="Yoshinaga Y."/>
            <person name="Martin F.M."/>
            <person name="Grigoriev I.V."/>
            <person name="Hibbett D.S."/>
        </authorList>
    </citation>
    <scope>NUCLEOTIDE SEQUENCE [LARGE SCALE GENOMIC DNA]</scope>
    <source>
        <strain evidence="1 2">TUFC12733</strain>
    </source>
</reference>
<sequence length="314" mass="35231">MEYVKMKSTHWWLTHQSKEEGHEPPAKKFNRNIQLDVGVLGSSGQPLLRDGSEWWSCMQRCSETLSKTASTDALKALEDSIKEEEKDCWRWHDENDKRWKDGQQGVLGNLVDAFLALSDIPNATEGMYPTLLRPTRVYRAGTAGATHRDEKGRYKVLAVPAATGWWQLLWQNRRLSHNSVSQLSVTQCGLECLSESWAFRASFEDNGGLRRAAFLTMDLLLELLNGGFEASLTASLPSMRDRFFPVWTYMDQNSEEKAFPTEEGTEGGSGALAWRTRASTRQAGSSSALPPNPNTNPEMVVLCFRVSICIPVPV</sequence>
<protein>
    <submittedName>
        <fullName evidence="1">Uncharacterized protein</fullName>
    </submittedName>
</protein>
<dbReference type="AlphaFoldDB" id="A0A167GHI9"/>